<evidence type="ECO:0000313" key="1">
    <source>
        <dbReference type="EMBL" id="OAD19165.1"/>
    </source>
</evidence>
<accession>A0A176RTV3</accession>
<proteinExistence type="predicted"/>
<organism evidence="1 2">
    <name type="scientific">Candidatus Thiomargarita nelsonii</name>
    <dbReference type="NCBI Taxonomy" id="1003181"/>
    <lineage>
        <taxon>Bacteria</taxon>
        <taxon>Pseudomonadati</taxon>
        <taxon>Pseudomonadota</taxon>
        <taxon>Gammaproteobacteria</taxon>
        <taxon>Thiotrichales</taxon>
        <taxon>Thiotrichaceae</taxon>
        <taxon>Thiomargarita</taxon>
    </lineage>
</organism>
<dbReference type="EMBL" id="LUTY01002916">
    <property type="protein sequence ID" value="OAD19165.1"/>
    <property type="molecule type" value="Genomic_DNA"/>
</dbReference>
<keyword evidence="2" id="KW-1185">Reference proteome</keyword>
<evidence type="ECO:0000313" key="2">
    <source>
        <dbReference type="Proteomes" id="UP000076962"/>
    </source>
</evidence>
<protein>
    <submittedName>
        <fullName evidence="1">Uncharacterized protein</fullName>
    </submittedName>
</protein>
<dbReference type="AlphaFoldDB" id="A0A176RTV3"/>
<comment type="caution">
    <text evidence="1">The sequence shown here is derived from an EMBL/GenBank/DDBJ whole genome shotgun (WGS) entry which is preliminary data.</text>
</comment>
<name>A0A176RTV3_9GAMM</name>
<feature type="non-terminal residue" evidence="1">
    <location>
        <position position="1"/>
    </location>
</feature>
<gene>
    <name evidence="1" type="ORF">THIOM_005218</name>
</gene>
<sequence length="53" mass="6118">ILIQCRHGDHTLQRTKEFHLSYHRSLETLLHDKFVVGDLSPILVAYSSALNLM</sequence>
<dbReference type="Proteomes" id="UP000076962">
    <property type="component" value="Unassembled WGS sequence"/>
</dbReference>
<reference evidence="1 2" key="1">
    <citation type="submission" date="2016-05" db="EMBL/GenBank/DDBJ databases">
        <title>Single-cell genome of chain-forming Candidatus Thiomargarita nelsonii and comparison to other large sulfur-oxidizing bacteria.</title>
        <authorList>
            <person name="Winkel M."/>
            <person name="Salman V."/>
            <person name="Woyke T."/>
            <person name="Schulz-Vogt H."/>
            <person name="Richter M."/>
            <person name="Flood B."/>
            <person name="Bailey J."/>
            <person name="Amann R."/>
            <person name="Mussmann M."/>
        </authorList>
    </citation>
    <scope>NUCLEOTIDE SEQUENCE [LARGE SCALE GENOMIC DNA]</scope>
    <source>
        <strain evidence="1 2">THI036</strain>
    </source>
</reference>